<evidence type="ECO:0000313" key="2">
    <source>
        <dbReference type="EMBL" id="NYT27599.1"/>
    </source>
</evidence>
<evidence type="ECO:0000313" key="3">
    <source>
        <dbReference type="Proteomes" id="UP000568751"/>
    </source>
</evidence>
<dbReference type="Proteomes" id="UP000568751">
    <property type="component" value="Unassembled WGS sequence"/>
</dbReference>
<gene>
    <name evidence="2" type="ORF">H0A76_06695</name>
</gene>
<proteinExistence type="predicted"/>
<name>A0A853F4V1_9GAMM</name>
<sequence>MPLPNKSKPTSKRLTPGFSTYAPPLKSAKKPPSPNKTTPPSSSTKTNPAPPTPHPTPTLKLEHIEHLIARITAHHAASHDQGTRPSLPDRIDIIDWQWVINNIREPIDTLIYSNHKTTKTATLKLTFDPNQTGQFCHIISRYGITNGEVGTFSPSLSFAIT</sequence>
<protein>
    <submittedName>
        <fullName evidence="2">Uncharacterized protein</fullName>
    </submittedName>
</protein>
<dbReference type="EMBL" id="JACCHT010000001">
    <property type="protein sequence ID" value="NYT27599.1"/>
    <property type="molecule type" value="Genomic_DNA"/>
</dbReference>
<feature type="compositionally biased region" description="Low complexity" evidence="1">
    <location>
        <begin position="35"/>
        <end position="47"/>
    </location>
</feature>
<organism evidence="2 3">
    <name type="scientific">Candidatus Thiodubiliella endoseptemdiera</name>
    <dbReference type="NCBI Taxonomy" id="2738886"/>
    <lineage>
        <taxon>Bacteria</taxon>
        <taxon>Pseudomonadati</taxon>
        <taxon>Pseudomonadota</taxon>
        <taxon>Gammaproteobacteria</taxon>
        <taxon>Candidatus Pseudothioglobaceae</taxon>
        <taxon>Candidatus Thiodubiliella</taxon>
    </lineage>
</organism>
<evidence type="ECO:0000256" key="1">
    <source>
        <dbReference type="SAM" id="MobiDB-lite"/>
    </source>
</evidence>
<comment type="caution">
    <text evidence="2">The sequence shown here is derived from an EMBL/GenBank/DDBJ whole genome shotgun (WGS) entry which is preliminary data.</text>
</comment>
<feature type="region of interest" description="Disordered" evidence="1">
    <location>
        <begin position="1"/>
        <end position="58"/>
    </location>
</feature>
<dbReference type="AlphaFoldDB" id="A0A853F4V1"/>
<reference evidence="2 3" key="1">
    <citation type="submission" date="2020-05" db="EMBL/GenBank/DDBJ databases">
        <title>Horizontal transmission and recombination maintain forever young bacterial symbiont genomes.</title>
        <authorList>
            <person name="Russell S.L."/>
            <person name="Pepper-Tunick E."/>
            <person name="Svedberg J."/>
            <person name="Byrne A."/>
            <person name="Ruelas Castillo J."/>
            <person name="Vollmers C."/>
            <person name="Beinart R.A."/>
            <person name="Corbett-Detig R."/>
        </authorList>
    </citation>
    <scope>NUCLEOTIDE SEQUENCE [LARGE SCALE GENOMIC DNA]</scope>
    <source>
        <strain evidence="2">455</strain>
    </source>
</reference>
<accession>A0A853F4V1</accession>